<comment type="caution">
    <text evidence="2">The sequence shown here is derived from an EMBL/GenBank/DDBJ whole genome shotgun (WGS) entry which is preliminary data.</text>
</comment>
<evidence type="ECO:0000313" key="2">
    <source>
        <dbReference type="EMBL" id="KAK3265056.1"/>
    </source>
</evidence>
<proteinExistence type="predicted"/>
<dbReference type="AlphaFoldDB" id="A0AAE0FTR2"/>
<dbReference type="InterPro" id="IPR050426">
    <property type="entry name" value="Glycosyltransferase_28"/>
</dbReference>
<accession>A0AAE0FTR2</accession>
<evidence type="ECO:0000256" key="1">
    <source>
        <dbReference type="SAM" id="Phobius"/>
    </source>
</evidence>
<keyword evidence="1" id="KW-1133">Transmembrane helix</keyword>
<gene>
    <name evidence="2" type="ORF">CYMTET_26238</name>
</gene>
<keyword evidence="1" id="KW-0812">Transmembrane</keyword>
<feature type="transmembrane region" description="Helical" evidence="1">
    <location>
        <begin position="175"/>
        <end position="194"/>
    </location>
</feature>
<keyword evidence="3" id="KW-1185">Reference proteome</keyword>
<sequence>MVRRAGAGPAPCPVGNLTVPFLTDAFRQLKNPQIRERVEELAKQVMSEDGVSNGAQHFFRKLPLDRMLCHVSIFLPKAHGGREGPQAPPISRAACVRGGEWRDDGVSDELLAGRDIVAVVTYWKGDREQGHAVSLAYPANPFWGFIQGLVGFMYQITLGILSAILDLYMYPDHLAYKYGLLGCVAGCFTAPFVLLLRPLYAALIFLDSLLTGTYNWLFVGPNGRTEPRTYIFNVTEKTHLNRLRQAKRHNKRQGHDVWVTSKHREMEIRAAYKTAKEVRRIFKMTDHGKDFKECKHRFKVLRAVSISSLPQKDAGLRILLEGLYAQGDPISFTTFCIAYKSMLRDIETNSADEAKFSIAEIYQH</sequence>
<evidence type="ECO:0000313" key="3">
    <source>
        <dbReference type="Proteomes" id="UP001190700"/>
    </source>
</evidence>
<keyword evidence="1" id="KW-0472">Membrane</keyword>
<dbReference type="PANTHER" id="PTHR48050">
    <property type="entry name" value="STEROL 3-BETA-GLUCOSYLTRANSFERASE"/>
    <property type="match status" value="1"/>
</dbReference>
<organism evidence="2 3">
    <name type="scientific">Cymbomonas tetramitiformis</name>
    <dbReference type="NCBI Taxonomy" id="36881"/>
    <lineage>
        <taxon>Eukaryota</taxon>
        <taxon>Viridiplantae</taxon>
        <taxon>Chlorophyta</taxon>
        <taxon>Pyramimonadophyceae</taxon>
        <taxon>Pyramimonadales</taxon>
        <taxon>Pyramimonadaceae</taxon>
        <taxon>Cymbomonas</taxon>
    </lineage>
</organism>
<feature type="transmembrane region" description="Helical" evidence="1">
    <location>
        <begin position="142"/>
        <end position="168"/>
    </location>
</feature>
<dbReference type="PANTHER" id="PTHR48050:SF13">
    <property type="entry name" value="STEROL 3-BETA-GLUCOSYLTRANSFERASE UGT80A2"/>
    <property type="match status" value="1"/>
</dbReference>
<dbReference type="EMBL" id="LGRX02014180">
    <property type="protein sequence ID" value="KAK3265056.1"/>
    <property type="molecule type" value="Genomic_DNA"/>
</dbReference>
<protein>
    <submittedName>
        <fullName evidence="2">Uncharacterized protein</fullName>
    </submittedName>
</protein>
<name>A0AAE0FTR2_9CHLO</name>
<reference evidence="2 3" key="1">
    <citation type="journal article" date="2015" name="Genome Biol. Evol.">
        <title>Comparative Genomics of a Bacterivorous Green Alga Reveals Evolutionary Causalities and Consequences of Phago-Mixotrophic Mode of Nutrition.</title>
        <authorList>
            <person name="Burns J.A."/>
            <person name="Paasch A."/>
            <person name="Narechania A."/>
            <person name="Kim E."/>
        </authorList>
    </citation>
    <scope>NUCLEOTIDE SEQUENCE [LARGE SCALE GENOMIC DNA]</scope>
    <source>
        <strain evidence="2 3">PLY_AMNH</strain>
    </source>
</reference>
<dbReference type="Proteomes" id="UP001190700">
    <property type="component" value="Unassembled WGS sequence"/>
</dbReference>